<dbReference type="SUPFAM" id="SSF47413">
    <property type="entry name" value="lambda repressor-like DNA-binding domains"/>
    <property type="match status" value="1"/>
</dbReference>
<dbReference type="Pfam" id="PF09669">
    <property type="entry name" value="Phage_pRha"/>
    <property type="match status" value="1"/>
</dbReference>
<accession>V6DLM2</accession>
<dbReference type="AlphaFoldDB" id="V6DLM2"/>
<dbReference type="PROSITE" id="PS50943">
    <property type="entry name" value="HTH_CROC1"/>
    <property type="match status" value="1"/>
</dbReference>
<dbReference type="GO" id="GO:0003677">
    <property type="term" value="F:DNA binding"/>
    <property type="evidence" value="ECO:0007669"/>
    <property type="project" value="InterPro"/>
</dbReference>
<dbReference type="InterPro" id="IPR010982">
    <property type="entry name" value="Lambda_DNA-bd_dom_sf"/>
</dbReference>
<dbReference type="InterPro" id="IPR001387">
    <property type="entry name" value="Cro/C1-type_HTH"/>
</dbReference>
<dbReference type="CDD" id="cd00093">
    <property type="entry name" value="HTH_XRE"/>
    <property type="match status" value="1"/>
</dbReference>
<evidence type="ECO:0000313" key="2">
    <source>
        <dbReference type="EMBL" id="CDK35579.1"/>
    </source>
</evidence>
<reference evidence="2" key="1">
    <citation type="submission" date="2013-10" db="EMBL/GenBank/DDBJ databases">
        <authorList>
            <person name="Crossman L."/>
        </authorList>
    </citation>
    <scope>NUCLEOTIDE SEQUENCE</scope>
</reference>
<gene>
    <name evidence="2" type="ORF">LSCP400_13901</name>
</gene>
<reference evidence="2" key="2">
    <citation type="journal article" date="2014" name="Genome Announc.">
        <title>Draft Genome Sequence of a Novel Lactobacillus salivarius Strain Isolated from Piglet.</title>
        <authorList>
            <person name="Mackenzie D.A."/>
            <person name="McLay K."/>
            <person name="Roos S."/>
            <person name="Walter J."/>
            <person name="Swarbreck D."/>
            <person name="Drou N."/>
            <person name="Crossman L.C."/>
            <person name="Juge N."/>
        </authorList>
    </citation>
    <scope>NUCLEOTIDE SEQUENCE [LARGE SCALE GENOMIC DNA]</scope>
    <source>
        <strain>cp400</strain>
    </source>
</reference>
<name>V6DLM2_9LACO</name>
<dbReference type="Gene3D" id="1.10.260.40">
    <property type="entry name" value="lambda repressor-like DNA-binding domains"/>
    <property type="match status" value="1"/>
</dbReference>
<organism evidence="2">
    <name type="scientific">Ligilactobacillus salivarius cp400</name>
    <dbReference type="NCBI Taxonomy" id="1273133"/>
    <lineage>
        <taxon>Bacteria</taxon>
        <taxon>Bacillati</taxon>
        <taxon>Bacillota</taxon>
        <taxon>Bacilli</taxon>
        <taxon>Lactobacillales</taxon>
        <taxon>Lactobacillaceae</taxon>
        <taxon>Ligilactobacillus</taxon>
    </lineage>
</organism>
<evidence type="ECO:0000259" key="1">
    <source>
        <dbReference type="PROSITE" id="PS50943"/>
    </source>
</evidence>
<sequence length="274" mass="32430">MKKSSKTRRVNKVLPEVKALQAYKEINRLSDNELARMIGVSQVSVNYWICERRTPGNDNLEKIKDFLSEVQQSQSIIQDENVTFDSRTVAKWMNKEHRKLLRDIRNYINELKILSIKFEESKDGYLPKREETKIGLLPNNPYNPDLYFIETTYKQPNGKTNPRYDITIKGCEFTSHKLTGIKGTMFTARYINEFHKMKDTFKFFNNTPNQEPQQTELLQDESSEQLTPLQQDINYLQQRINRLKDIKDLDQLHDELDTITKLSKFMQTEHKLDE</sequence>
<dbReference type="EMBL" id="CBVR010000021">
    <property type="protein sequence ID" value="CDK35579.1"/>
    <property type="molecule type" value="Genomic_DNA"/>
</dbReference>
<dbReference type="InterPro" id="IPR014054">
    <property type="entry name" value="Phage_regulatory_Rha"/>
</dbReference>
<comment type="caution">
    <text evidence="2">The sequence shown here is derived from an EMBL/GenBank/DDBJ whole genome shotgun (WGS) entry which is preliminary data.</text>
</comment>
<protein>
    <submittedName>
        <fullName evidence="2">Antirepressor</fullName>
    </submittedName>
</protein>
<feature type="domain" description="HTH cro/C1-type" evidence="1">
    <location>
        <begin position="20"/>
        <end position="73"/>
    </location>
</feature>
<proteinExistence type="predicted"/>